<sequence length="54" mass="6384">MSLDQARIPPARSVVPRIPPLHTMRDILHWRMSHRQLDNNVSTLDYLHMNRIAL</sequence>
<dbReference type="HOGENOM" id="CLU_3050533_0_0_1"/>
<dbReference type="AlphaFoldDB" id="A0A0C2XUY0"/>
<evidence type="ECO:0000313" key="2">
    <source>
        <dbReference type="Proteomes" id="UP000053424"/>
    </source>
</evidence>
<gene>
    <name evidence="1" type="ORF">M413DRAFT_445475</name>
</gene>
<reference evidence="1 2" key="1">
    <citation type="submission" date="2014-04" db="EMBL/GenBank/DDBJ databases">
        <authorList>
            <consortium name="DOE Joint Genome Institute"/>
            <person name="Kuo A."/>
            <person name="Gay G."/>
            <person name="Dore J."/>
            <person name="Kohler A."/>
            <person name="Nagy L.G."/>
            <person name="Floudas D."/>
            <person name="Copeland A."/>
            <person name="Barry K.W."/>
            <person name="Cichocki N."/>
            <person name="Veneault-Fourrey C."/>
            <person name="LaButti K."/>
            <person name="Lindquist E.A."/>
            <person name="Lipzen A."/>
            <person name="Lundell T."/>
            <person name="Morin E."/>
            <person name="Murat C."/>
            <person name="Sun H."/>
            <person name="Tunlid A."/>
            <person name="Henrissat B."/>
            <person name="Grigoriev I.V."/>
            <person name="Hibbett D.S."/>
            <person name="Martin F."/>
            <person name="Nordberg H.P."/>
            <person name="Cantor M.N."/>
            <person name="Hua S.X."/>
        </authorList>
    </citation>
    <scope>NUCLEOTIDE SEQUENCE [LARGE SCALE GENOMIC DNA]</scope>
    <source>
        <strain evidence="2">h7</strain>
    </source>
</reference>
<protein>
    <submittedName>
        <fullName evidence="1">Uncharacterized protein</fullName>
    </submittedName>
</protein>
<reference evidence="2" key="2">
    <citation type="submission" date="2015-01" db="EMBL/GenBank/DDBJ databases">
        <title>Evolutionary Origins and Diversification of the Mycorrhizal Mutualists.</title>
        <authorList>
            <consortium name="DOE Joint Genome Institute"/>
            <consortium name="Mycorrhizal Genomics Consortium"/>
            <person name="Kohler A."/>
            <person name="Kuo A."/>
            <person name="Nagy L.G."/>
            <person name="Floudas D."/>
            <person name="Copeland A."/>
            <person name="Barry K.W."/>
            <person name="Cichocki N."/>
            <person name="Veneault-Fourrey C."/>
            <person name="LaButti K."/>
            <person name="Lindquist E.A."/>
            <person name="Lipzen A."/>
            <person name="Lundell T."/>
            <person name="Morin E."/>
            <person name="Murat C."/>
            <person name="Riley R."/>
            <person name="Ohm R."/>
            <person name="Sun H."/>
            <person name="Tunlid A."/>
            <person name="Henrissat B."/>
            <person name="Grigoriev I.V."/>
            <person name="Hibbett D.S."/>
            <person name="Martin F."/>
        </authorList>
    </citation>
    <scope>NUCLEOTIDE SEQUENCE [LARGE SCALE GENOMIC DNA]</scope>
    <source>
        <strain evidence="2">h7</strain>
    </source>
</reference>
<evidence type="ECO:0000313" key="1">
    <source>
        <dbReference type="EMBL" id="KIM41478.1"/>
    </source>
</evidence>
<proteinExistence type="predicted"/>
<name>A0A0C2XUY0_HEBCY</name>
<accession>A0A0C2XUY0</accession>
<organism evidence="1 2">
    <name type="scientific">Hebeloma cylindrosporum</name>
    <dbReference type="NCBI Taxonomy" id="76867"/>
    <lineage>
        <taxon>Eukaryota</taxon>
        <taxon>Fungi</taxon>
        <taxon>Dikarya</taxon>
        <taxon>Basidiomycota</taxon>
        <taxon>Agaricomycotina</taxon>
        <taxon>Agaricomycetes</taxon>
        <taxon>Agaricomycetidae</taxon>
        <taxon>Agaricales</taxon>
        <taxon>Agaricineae</taxon>
        <taxon>Hymenogastraceae</taxon>
        <taxon>Hebeloma</taxon>
    </lineage>
</organism>
<dbReference type="Proteomes" id="UP000053424">
    <property type="component" value="Unassembled WGS sequence"/>
</dbReference>
<keyword evidence="2" id="KW-1185">Reference proteome</keyword>
<dbReference type="EMBL" id="KN831780">
    <property type="protein sequence ID" value="KIM41478.1"/>
    <property type="molecule type" value="Genomic_DNA"/>
</dbReference>